<reference evidence="2" key="1">
    <citation type="submission" date="2019-03" db="EMBL/GenBank/DDBJ databases">
        <title>Largest Complete Mitochondrial Genome of a Gymnosperm, Sitka Spruce (Picea sitchensis), Indicates Complex Physical Structure.</title>
        <authorList>
            <person name="Jackman S.D."/>
            <person name="Coombe L."/>
            <person name="Warren R."/>
            <person name="Kirk H."/>
            <person name="Trinh E."/>
            <person name="McLeod T."/>
            <person name="Pleasance S."/>
            <person name="Pandoh P."/>
            <person name="Zhao Y."/>
            <person name="Coope R."/>
            <person name="Bousquet J."/>
            <person name="Bohlmann J.C."/>
            <person name="Jones S.J.M."/>
            <person name="Birol I."/>
        </authorList>
    </citation>
    <scope>NUCLEOTIDE SEQUENCE</scope>
    <source>
        <strain evidence="2">Q903</strain>
    </source>
</reference>
<dbReference type="EMBL" id="MK697699">
    <property type="protein sequence ID" value="QHR89803.1"/>
    <property type="molecule type" value="Genomic_DNA"/>
</dbReference>
<accession>A0A6B9XS60</accession>
<feature type="compositionally biased region" description="Pro residues" evidence="1">
    <location>
        <begin position="41"/>
        <end position="51"/>
    </location>
</feature>
<dbReference type="AlphaFoldDB" id="A0A6B9XS60"/>
<protein>
    <submittedName>
        <fullName evidence="2">Uncharacterized protein</fullName>
    </submittedName>
</protein>
<feature type="region of interest" description="Disordered" evidence="1">
    <location>
        <begin position="14"/>
        <end position="51"/>
    </location>
</feature>
<keyword evidence="2" id="KW-0496">Mitochondrion</keyword>
<proteinExistence type="predicted"/>
<gene>
    <name evidence="2" type="primary">orf03848</name>
    <name evidence="2" type="ORF">Q903MT_gene3825</name>
</gene>
<sequence>MLMRRRMVLLKPITNQSLKEERDPNPALLRKERRRRKAPLINPPPISINTL</sequence>
<organism evidence="2">
    <name type="scientific">Picea sitchensis</name>
    <name type="common">Sitka spruce</name>
    <name type="synonym">Pinus sitchensis</name>
    <dbReference type="NCBI Taxonomy" id="3332"/>
    <lineage>
        <taxon>Eukaryota</taxon>
        <taxon>Viridiplantae</taxon>
        <taxon>Streptophyta</taxon>
        <taxon>Embryophyta</taxon>
        <taxon>Tracheophyta</taxon>
        <taxon>Spermatophyta</taxon>
        <taxon>Pinopsida</taxon>
        <taxon>Pinidae</taxon>
        <taxon>Conifers I</taxon>
        <taxon>Pinales</taxon>
        <taxon>Pinaceae</taxon>
        <taxon>Picea</taxon>
    </lineage>
</organism>
<name>A0A6B9XS60_PICSI</name>
<geneLocation type="mitochondrion" evidence="2"/>
<evidence type="ECO:0000313" key="2">
    <source>
        <dbReference type="EMBL" id="QHR89803.1"/>
    </source>
</evidence>
<evidence type="ECO:0000256" key="1">
    <source>
        <dbReference type="SAM" id="MobiDB-lite"/>
    </source>
</evidence>